<dbReference type="InterPro" id="IPR032451">
    <property type="entry name" value="SMARCC_C"/>
</dbReference>
<name>A0A9W7DGD8_AMBMO</name>
<dbReference type="Gene3D" id="1.10.10.10">
    <property type="entry name" value="Winged helix-like DNA-binding domain superfamily/Winged helix DNA-binding domain"/>
    <property type="match status" value="1"/>
</dbReference>
<dbReference type="PROSITE" id="PS50090">
    <property type="entry name" value="MYB_LIKE"/>
    <property type="match status" value="1"/>
</dbReference>
<reference evidence="10" key="1">
    <citation type="submission" date="2023-04" db="EMBL/GenBank/DDBJ databases">
        <title>Ambrosiozyma monospora NBRC 1965.</title>
        <authorList>
            <person name="Ichikawa N."/>
            <person name="Sato H."/>
            <person name="Tonouchi N."/>
        </authorList>
    </citation>
    <scope>NUCLEOTIDE SEQUENCE</scope>
    <source>
        <strain evidence="10">NBRC 1965</strain>
    </source>
</reference>
<evidence type="ECO:0000259" key="9">
    <source>
        <dbReference type="PROSITE" id="PS51294"/>
    </source>
</evidence>
<gene>
    <name evidence="10" type="ORF">Amon01_000488300</name>
</gene>
<dbReference type="InterPro" id="IPR009057">
    <property type="entry name" value="Homeodomain-like_sf"/>
</dbReference>
<dbReference type="Pfam" id="PF04433">
    <property type="entry name" value="SWIRM"/>
    <property type="match status" value="1"/>
</dbReference>
<accession>A0A9W7DGD8</accession>
<evidence type="ECO:0000256" key="3">
    <source>
        <dbReference type="ARBA" id="ARBA00023163"/>
    </source>
</evidence>
<feature type="domain" description="HTH myb-type" evidence="9">
    <location>
        <begin position="217"/>
        <end position="264"/>
    </location>
</feature>
<sequence length="466" mass="52975">MINAYRLNPLEYLTITAVRRNLAGDVASVMRIHGFLTKWGLINYQIDPKTKSFRLGPQYTGHFQITLDKPSGLEPYLPKDVKVLDKTEENETDGNGATKNKASDENASSTEVTKKQKLNDGSSLPFNLELRRNIYDSTQDAFTLRSEDITKNNALTGLKQLYCNITGNEITETRYHNLKVKQNISTKAFEDAHFPAAFKSADFVKLDKTYISSDAKPWSDQEVLLLLEAIEMFGEDWNAICGHVGSRTKEQCISKFIQLPIEDQYLEKQLDKKDLLNFLSQKDKKDEFTKLKKKLTAKMSQNELELNSLVESAHEKVQAEASKESQLLDSILALSLKKFELKFNELKKFEELLLKERKQLAAEKHTLLLDRLALRKQAQTVRSKLIKASELGASDEGLQYCEEANFEANKAPRIITNKKSELTNLESESKNIPNGDDELIAEEEDDTPKVEPISLVEPQKYSLWSA</sequence>
<dbReference type="InterPro" id="IPR007526">
    <property type="entry name" value="SWIRM"/>
</dbReference>
<dbReference type="PROSITE" id="PS51294">
    <property type="entry name" value="HTH_MYB"/>
    <property type="match status" value="1"/>
</dbReference>
<feature type="region of interest" description="Disordered" evidence="5">
    <location>
        <begin position="85"/>
        <end position="118"/>
    </location>
</feature>
<dbReference type="AlphaFoldDB" id="A0A9W7DGD8"/>
<feature type="domain" description="SANT" evidence="8">
    <location>
        <begin position="213"/>
        <end position="264"/>
    </location>
</feature>
<feature type="region of interest" description="Disordered" evidence="5">
    <location>
        <begin position="425"/>
        <end position="452"/>
    </location>
</feature>
<keyword evidence="2" id="KW-0238">DNA-binding</keyword>
<feature type="compositionally biased region" description="Polar residues" evidence="5">
    <location>
        <begin position="93"/>
        <end position="111"/>
    </location>
</feature>
<dbReference type="PANTHER" id="PTHR12802:SF41">
    <property type="entry name" value="BRAHMA ASSOCIATED PROTEIN 155 KDA"/>
    <property type="match status" value="1"/>
</dbReference>
<evidence type="ECO:0000259" key="6">
    <source>
        <dbReference type="PROSITE" id="PS50090"/>
    </source>
</evidence>
<keyword evidence="11" id="KW-1185">Reference proteome</keyword>
<comment type="caution">
    <text evidence="10">The sequence shown here is derived from an EMBL/GenBank/DDBJ whole genome shotgun (WGS) entry which is preliminary data.</text>
</comment>
<protein>
    <submittedName>
        <fullName evidence="10">Unnamed protein product</fullName>
    </submittedName>
</protein>
<dbReference type="PROSITE" id="PS50934">
    <property type="entry name" value="SWIRM"/>
    <property type="match status" value="1"/>
</dbReference>
<dbReference type="GO" id="GO:0003677">
    <property type="term" value="F:DNA binding"/>
    <property type="evidence" value="ECO:0007669"/>
    <property type="project" value="UniProtKB-KW"/>
</dbReference>
<dbReference type="Gene3D" id="1.10.10.60">
    <property type="entry name" value="Homeodomain-like"/>
    <property type="match status" value="1"/>
</dbReference>
<feature type="domain" description="SWIRM" evidence="7">
    <location>
        <begin position="1"/>
        <end position="53"/>
    </location>
</feature>
<keyword evidence="3" id="KW-0804">Transcription</keyword>
<evidence type="ECO:0000313" key="10">
    <source>
        <dbReference type="EMBL" id="GMG37906.1"/>
    </source>
</evidence>
<dbReference type="GO" id="GO:0016514">
    <property type="term" value="C:SWI/SNF complex"/>
    <property type="evidence" value="ECO:0007669"/>
    <property type="project" value="TreeGrafter"/>
</dbReference>
<dbReference type="PROSITE" id="PS51293">
    <property type="entry name" value="SANT"/>
    <property type="match status" value="1"/>
</dbReference>
<proteinExistence type="predicted"/>
<evidence type="ECO:0000313" key="11">
    <source>
        <dbReference type="Proteomes" id="UP001165063"/>
    </source>
</evidence>
<organism evidence="10 11">
    <name type="scientific">Ambrosiozyma monospora</name>
    <name type="common">Yeast</name>
    <name type="synonym">Endomycopsis monosporus</name>
    <dbReference type="NCBI Taxonomy" id="43982"/>
    <lineage>
        <taxon>Eukaryota</taxon>
        <taxon>Fungi</taxon>
        <taxon>Dikarya</taxon>
        <taxon>Ascomycota</taxon>
        <taxon>Saccharomycotina</taxon>
        <taxon>Pichiomycetes</taxon>
        <taxon>Pichiales</taxon>
        <taxon>Pichiaceae</taxon>
        <taxon>Ambrosiozyma</taxon>
    </lineage>
</organism>
<dbReference type="Pfam" id="PF16495">
    <property type="entry name" value="SWIRM-assoc_1"/>
    <property type="match status" value="1"/>
</dbReference>
<dbReference type="SUPFAM" id="SSF46689">
    <property type="entry name" value="Homeodomain-like"/>
    <property type="match status" value="2"/>
</dbReference>
<evidence type="ECO:0000256" key="2">
    <source>
        <dbReference type="ARBA" id="ARBA00023125"/>
    </source>
</evidence>
<dbReference type="InterPro" id="IPR017884">
    <property type="entry name" value="SANT_dom"/>
</dbReference>
<dbReference type="SMART" id="SM00717">
    <property type="entry name" value="SANT"/>
    <property type="match status" value="1"/>
</dbReference>
<dbReference type="GO" id="GO:0010468">
    <property type="term" value="P:regulation of gene expression"/>
    <property type="evidence" value="ECO:0007669"/>
    <property type="project" value="UniProtKB-ARBA"/>
</dbReference>
<dbReference type="InterPro" id="IPR001005">
    <property type="entry name" value="SANT/Myb"/>
</dbReference>
<dbReference type="InterPro" id="IPR017930">
    <property type="entry name" value="Myb_dom"/>
</dbReference>
<feature type="compositionally biased region" description="Acidic residues" evidence="5">
    <location>
        <begin position="435"/>
        <end position="446"/>
    </location>
</feature>
<evidence type="ECO:0000256" key="5">
    <source>
        <dbReference type="SAM" id="MobiDB-lite"/>
    </source>
</evidence>
<evidence type="ECO:0000256" key="4">
    <source>
        <dbReference type="ARBA" id="ARBA00023242"/>
    </source>
</evidence>
<evidence type="ECO:0000259" key="7">
    <source>
        <dbReference type="PROSITE" id="PS50934"/>
    </source>
</evidence>
<evidence type="ECO:0000259" key="8">
    <source>
        <dbReference type="PROSITE" id="PS51293"/>
    </source>
</evidence>
<dbReference type="OrthoDB" id="118550at2759"/>
<feature type="domain" description="Myb-like" evidence="6">
    <location>
        <begin position="217"/>
        <end position="260"/>
    </location>
</feature>
<dbReference type="FunFam" id="1.10.10.60:FF:000014">
    <property type="entry name" value="SWI/SNF complex subunit SMARCC2 isoform C"/>
    <property type="match status" value="1"/>
</dbReference>
<keyword evidence="1" id="KW-0805">Transcription regulation</keyword>
<evidence type="ECO:0000256" key="1">
    <source>
        <dbReference type="ARBA" id="ARBA00023015"/>
    </source>
</evidence>
<dbReference type="PANTHER" id="PTHR12802">
    <property type="entry name" value="SWI/SNF COMPLEX-RELATED"/>
    <property type="match status" value="1"/>
</dbReference>
<dbReference type="Proteomes" id="UP001165063">
    <property type="component" value="Unassembled WGS sequence"/>
</dbReference>
<dbReference type="EMBL" id="BSXU01002479">
    <property type="protein sequence ID" value="GMG37906.1"/>
    <property type="molecule type" value="Genomic_DNA"/>
</dbReference>
<dbReference type="InterPro" id="IPR036388">
    <property type="entry name" value="WH-like_DNA-bd_sf"/>
</dbReference>
<dbReference type="CDD" id="cd00167">
    <property type="entry name" value="SANT"/>
    <property type="match status" value="1"/>
</dbReference>
<dbReference type="Pfam" id="PF00249">
    <property type="entry name" value="Myb_DNA-binding"/>
    <property type="match status" value="1"/>
</dbReference>
<keyword evidence="4" id="KW-0539">Nucleus</keyword>